<evidence type="ECO:0000259" key="3">
    <source>
        <dbReference type="PROSITE" id="PS50157"/>
    </source>
</evidence>
<protein>
    <recommendedName>
        <fullName evidence="3">C2H2-type domain-containing protein</fullName>
    </recommendedName>
</protein>
<comment type="caution">
    <text evidence="4">The sequence shown here is derived from an EMBL/GenBank/DDBJ whole genome shotgun (WGS) entry which is preliminary data.</text>
</comment>
<dbReference type="RefSeq" id="XP_069305571.1">
    <property type="nucleotide sequence ID" value="XM_069452973.1"/>
</dbReference>
<evidence type="ECO:0000256" key="1">
    <source>
        <dbReference type="PROSITE-ProRule" id="PRU00042"/>
    </source>
</evidence>
<feature type="compositionally biased region" description="Polar residues" evidence="2">
    <location>
        <begin position="550"/>
        <end position="559"/>
    </location>
</feature>
<dbReference type="InterPro" id="IPR013087">
    <property type="entry name" value="Znf_C2H2_type"/>
</dbReference>
<dbReference type="PANTHER" id="PTHR46179:SF19">
    <property type="entry name" value="C2H2 FINGER DOMAIN TRANSCRIPTION FACTOR (EUROFUNG)-RELATED"/>
    <property type="match status" value="1"/>
</dbReference>
<sequence length="878" mass="99314">MIANMSHHNPNRACSQPYSDLSATRYQYNGQIPDLHIDIVPVEPWQSSQRPQLLQDVRNRRLSSPGSANNTTHTTHSRDPNHMNYSQEFSPLDGGIGFEMPRESSFLDPNYVPHYYNASASRMPEPAWSPFNLRNPQSGVSHGPQRQPYTNFRFSHGPKSDIGSQASPSDEGYFSHNTQSVMSNEPDCVDHELPANFLSNMDGMHVESVTSEAPTMSRMPSDQQSLVSSRSNKSKKAYHCPKCPVMLKCNSEFKKHMLKHDKPFKCEVAGCKRTEGFTTTNDLDRHRRSLHQKGIDNKSYRCAVENCRNRGKTWPRLDNFKQHVERMHKDDDVGDVIKRSICYPKNDDSSTEETSVAPMDIDIAVSGMENTLSISPSLSVPPLLDFLTPQSARHSFSPGPGLNPVEIVKSQSRPSRGRPTSAPHNAGILKTQKSTQPQYHAPGVSFKRTQKPLLTTKTASRALGRNNLKIQQSSSSSALSNAPQTKAEQQKELKKKSERQSRSPNPVNLESLMSEMIQKAKEHIKCEDGSAEQSMPEKNAVLMDMVTKLLNSDPGSSHAGQRRSSKDAPPNDKKCPHLHCGVVVARECDLRKHMKRHDRPYGCTYPKCHKRFGAKSDWKRHENSQHFQQEAFRCEEKLPTGETCGVHLHREGAFKNHLEKQHKIAYEGIQKRLTDSKIGKNCQGSFWCGLCGAVKQLKERRIAAWDERFDHIAHHFEKEKKSIDEWICAEENRPKKDLLEEKLKCERFDDEDERDKDCDVDAVGEDDDDDAPQPRPRPPQHNMSGMPMSVHATTTSPPPPPGFVKANKRKRSVEEDTYGPRSPKRKQTMLIVNRYCCSCRSPCGVVDVACTSCPHRLCNSCDFQEEEAFMMESMDFFG</sequence>
<name>A0ABR3UFJ9_9PLEO</name>
<reference evidence="4 5" key="1">
    <citation type="submission" date="2024-09" db="EMBL/GenBank/DDBJ databases">
        <title>T2T genomes of carrot and Alternaria dauci and their utility for understanding host-pathogen interaction during carrot leaf blight disease.</title>
        <authorList>
            <person name="Liu W."/>
            <person name="Xu S."/>
            <person name="Ou C."/>
            <person name="Liu X."/>
            <person name="Zhuang F."/>
            <person name="Deng X.W."/>
        </authorList>
    </citation>
    <scope>NUCLEOTIDE SEQUENCE [LARGE SCALE GENOMIC DNA]</scope>
    <source>
        <strain evidence="4 5">A2016</strain>
    </source>
</reference>
<dbReference type="InterPro" id="IPR036236">
    <property type="entry name" value="Znf_C2H2_sf"/>
</dbReference>
<keyword evidence="1" id="KW-0863">Zinc-finger</keyword>
<dbReference type="GeneID" id="96087125"/>
<evidence type="ECO:0000256" key="2">
    <source>
        <dbReference type="SAM" id="MobiDB-lite"/>
    </source>
</evidence>
<dbReference type="EMBL" id="JBHGVX010000006">
    <property type="protein sequence ID" value="KAL1794987.1"/>
    <property type="molecule type" value="Genomic_DNA"/>
</dbReference>
<feature type="region of interest" description="Disordered" evidence="2">
    <location>
        <begin position="152"/>
        <end position="178"/>
    </location>
</feature>
<feature type="region of interest" description="Disordered" evidence="2">
    <location>
        <begin position="211"/>
        <end position="233"/>
    </location>
</feature>
<keyword evidence="5" id="KW-1185">Reference proteome</keyword>
<evidence type="ECO:0000313" key="4">
    <source>
        <dbReference type="EMBL" id="KAL1794987.1"/>
    </source>
</evidence>
<dbReference type="InterPro" id="IPR051061">
    <property type="entry name" value="Zinc_finger_trans_reg"/>
</dbReference>
<feature type="compositionally biased region" description="Polar residues" evidence="2">
    <location>
        <begin position="478"/>
        <end position="487"/>
    </location>
</feature>
<keyword evidence="1" id="KW-0862">Zinc</keyword>
<feature type="region of interest" description="Disordered" evidence="2">
    <location>
        <begin position="756"/>
        <end position="823"/>
    </location>
</feature>
<keyword evidence="1" id="KW-0479">Metal-binding</keyword>
<dbReference type="Gene3D" id="3.30.160.60">
    <property type="entry name" value="Classic Zinc Finger"/>
    <property type="match status" value="2"/>
</dbReference>
<feature type="region of interest" description="Disordered" evidence="2">
    <location>
        <begin position="391"/>
        <end position="507"/>
    </location>
</feature>
<feature type="compositionally biased region" description="Polar residues" evidence="2">
    <location>
        <begin position="211"/>
        <end position="231"/>
    </location>
</feature>
<dbReference type="Proteomes" id="UP001578633">
    <property type="component" value="Chromosome 6"/>
</dbReference>
<dbReference type="PROSITE" id="PS00028">
    <property type="entry name" value="ZINC_FINGER_C2H2_1"/>
    <property type="match status" value="3"/>
</dbReference>
<dbReference type="SUPFAM" id="SSF57667">
    <property type="entry name" value="beta-beta-alpha zinc fingers"/>
    <property type="match status" value="1"/>
</dbReference>
<feature type="compositionally biased region" description="Basic and acidic residues" evidence="2">
    <location>
        <begin position="564"/>
        <end position="574"/>
    </location>
</feature>
<gene>
    <name evidence="4" type="ORF">ACET3X_006803</name>
</gene>
<feature type="compositionally biased region" description="Acidic residues" evidence="2">
    <location>
        <begin position="756"/>
        <end position="771"/>
    </location>
</feature>
<proteinExistence type="predicted"/>
<evidence type="ECO:0000313" key="5">
    <source>
        <dbReference type="Proteomes" id="UP001578633"/>
    </source>
</evidence>
<dbReference type="PROSITE" id="PS50157">
    <property type="entry name" value="ZINC_FINGER_C2H2_2"/>
    <property type="match status" value="1"/>
</dbReference>
<dbReference type="SMART" id="SM00355">
    <property type="entry name" value="ZnF_C2H2"/>
    <property type="match status" value="6"/>
</dbReference>
<dbReference type="PANTHER" id="PTHR46179">
    <property type="entry name" value="ZINC FINGER PROTEIN"/>
    <property type="match status" value="1"/>
</dbReference>
<accession>A0ABR3UFJ9</accession>
<feature type="domain" description="C2H2-type" evidence="3">
    <location>
        <begin position="601"/>
        <end position="631"/>
    </location>
</feature>
<feature type="compositionally biased region" description="Polar residues" evidence="2">
    <location>
        <begin position="62"/>
        <end position="74"/>
    </location>
</feature>
<feature type="region of interest" description="Disordered" evidence="2">
    <location>
        <begin position="61"/>
        <end position="85"/>
    </location>
</feature>
<feature type="region of interest" description="Disordered" evidence="2">
    <location>
        <begin position="550"/>
        <end position="574"/>
    </location>
</feature>
<organism evidence="4 5">
    <name type="scientific">Alternaria dauci</name>
    <dbReference type="NCBI Taxonomy" id="48095"/>
    <lineage>
        <taxon>Eukaryota</taxon>
        <taxon>Fungi</taxon>
        <taxon>Dikarya</taxon>
        <taxon>Ascomycota</taxon>
        <taxon>Pezizomycotina</taxon>
        <taxon>Dothideomycetes</taxon>
        <taxon>Pleosporomycetidae</taxon>
        <taxon>Pleosporales</taxon>
        <taxon>Pleosporineae</taxon>
        <taxon>Pleosporaceae</taxon>
        <taxon>Alternaria</taxon>
        <taxon>Alternaria sect. Porri</taxon>
    </lineage>
</organism>